<dbReference type="InterPro" id="IPR050678">
    <property type="entry name" value="DNA_Partitioning_ATPase"/>
</dbReference>
<dbReference type="SUPFAM" id="SSF52540">
    <property type="entry name" value="P-loop containing nucleoside triphosphate hydrolases"/>
    <property type="match status" value="1"/>
</dbReference>
<sequence>MGKIIAITNQKGGVGKTTTSINLAAGLARTGRKILLVDIDSQGNATTGTGANKEEIHESMYDVLVGQIPLKNIIISNIMTNVDLAPATISLAGADIYLMERTEYNQSILLERIKPVRDKYDFILIDCPPSLGLINRNALACADSVLIPIQAEYYALEGLAQLLTTIHFVQKMFNESLTIEGIVLTMFDSRTKLSFEVMTEVKKYFNEKVYRTHIPRNVKISESPSHGLSIFEYDKGGAGAVAYEELAREVLANNGK</sequence>
<accession>A0A345DNT4</accession>
<dbReference type="AlphaFoldDB" id="A0A345DNT4"/>
<evidence type="ECO:0000313" key="3">
    <source>
        <dbReference type="EMBL" id="AXF95872.1"/>
    </source>
</evidence>
<evidence type="ECO:0000256" key="1">
    <source>
        <dbReference type="ARBA" id="ARBA00006976"/>
    </source>
</evidence>
<keyword evidence="4" id="KW-1185">Reference proteome</keyword>
<dbReference type="InterPro" id="IPR027417">
    <property type="entry name" value="P-loop_NTPase"/>
</dbReference>
<dbReference type="Proteomes" id="UP000253689">
    <property type="component" value="Chromosome"/>
</dbReference>
<protein>
    <submittedName>
        <fullName evidence="3">Chromosome partitioning protein ParA</fullName>
    </submittedName>
</protein>
<dbReference type="PANTHER" id="PTHR13696:SF52">
    <property type="entry name" value="PARA FAMILY PROTEIN CT_582"/>
    <property type="match status" value="1"/>
</dbReference>
<dbReference type="InterPro" id="IPR025669">
    <property type="entry name" value="AAA_dom"/>
</dbReference>
<dbReference type="Pfam" id="PF13614">
    <property type="entry name" value="AAA_31"/>
    <property type="match status" value="1"/>
</dbReference>
<evidence type="ECO:0000259" key="2">
    <source>
        <dbReference type="Pfam" id="PF13614"/>
    </source>
</evidence>
<proteinExistence type="inferred from homology"/>
<dbReference type="PIRSF" id="PIRSF009320">
    <property type="entry name" value="Nuc_binding_HP_1000"/>
    <property type="match status" value="1"/>
</dbReference>
<dbReference type="Gene3D" id="3.40.50.300">
    <property type="entry name" value="P-loop containing nucleotide triphosphate hydrolases"/>
    <property type="match status" value="1"/>
</dbReference>
<dbReference type="EMBL" id="CP031088">
    <property type="protein sequence ID" value="AXF95872.1"/>
    <property type="molecule type" value="Genomic_DNA"/>
</dbReference>
<comment type="similarity">
    <text evidence="1">Belongs to the ParA family.</text>
</comment>
<evidence type="ECO:0000313" key="4">
    <source>
        <dbReference type="Proteomes" id="UP000253689"/>
    </source>
</evidence>
<dbReference type="FunFam" id="3.40.50.300:FF:000285">
    <property type="entry name" value="Sporulation initiation inhibitor Soj"/>
    <property type="match status" value="1"/>
</dbReference>
<feature type="domain" description="AAA" evidence="2">
    <location>
        <begin position="3"/>
        <end position="179"/>
    </location>
</feature>
<dbReference type="KEGG" id="sphh:SDAV_00889"/>
<organism evidence="3 4">
    <name type="scientific">Spiroplasma phoeniceum P40</name>
    <dbReference type="NCBI Taxonomy" id="1276259"/>
    <lineage>
        <taxon>Bacteria</taxon>
        <taxon>Bacillati</taxon>
        <taxon>Mycoplasmatota</taxon>
        <taxon>Mollicutes</taxon>
        <taxon>Entomoplasmatales</taxon>
        <taxon>Spiroplasmataceae</taxon>
        <taxon>Spiroplasma</taxon>
    </lineage>
</organism>
<gene>
    <name evidence="3" type="ORF">SDAV_00889</name>
</gene>
<dbReference type="PANTHER" id="PTHR13696">
    <property type="entry name" value="P-LOOP CONTAINING NUCLEOSIDE TRIPHOSPHATE HYDROLASE"/>
    <property type="match status" value="1"/>
</dbReference>
<reference evidence="4" key="1">
    <citation type="submission" date="2018-07" db="EMBL/GenBank/DDBJ databases">
        <title>Complete Genome Sequence of Spiroplasma phoeniceum.</title>
        <authorList>
            <person name="Davis R.E."/>
            <person name="Shao J.Y."/>
            <person name="Zhao Y."/>
            <person name="Silver A."/>
            <person name="Stump z."/>
            <person name="Gasparich G."/>
        </authorList>
    </citation>
    <scope>NUCLEOTIDE SEQUENCE [LARGE SCALE GENOMIC DNA]</scope>
    <source>
        <strain evidence="4">P40</strain>
    </source>
</reference>
<name>A0A345DNT4_9MOLU</name>
<dbReference type="CDD" id="cd02042">
    <property type="entry name" value="ParAB_family"/>
    <property type="match status" value="1"/>
</dbReference>
<dbReference type="RefSeq" id="WP_114564698.1">
    <property type="nucleotide sequence ID" value="NZ_CP031088.1"/>
</dbReference>